<evidence type="ECO:0000256" key="2">
    <source>
        <dbReference type="ARBA" id="ARBA00004496"/>
    </source>
</evidence>
<dbReference type="InterPro" id="IPR036390">
    <property type="entry name" value="WH_DNA-bd_sf"/>
</dbReference>
<accession>A0A5E4NAU6</accession>
<comment type="similarity">
    <text evidence="3">Belongs to the CSN3 family.</text>
</comment>
<dbReference type="PANTHER" id="PTHR10758">
    <property type="entry name" value="26S PROTEASOME NON-ATPASE REGULATORY SUBUNIT 3/COP9 SIGNALOSOME COMPLEX SUBUNIT 3"/>
    <property type="match status" value="1"/>
</dbReference>
<dbReference type="SUPFAM" id="SSF46785">
    <property type="entry name" value="Winged helix' DNA-binding domain"/>
    <property type="match status" value="1"/>
</dbReference>
<comment type="subcellular location">
    <subcellularLocation>
        <location evidence="2">Cytoplasm</location>
    </subcellularLocation>
    <subcellularLocation>
        <location evidence="1">Nucleus</location>
    </subcellularLocation>
</comment>
<keyword evidence="7" id="KW-0539">Nucleus</keyword>
<dbReference type="Pfam" id="PF01399">
    <property type="entry name" value="PCI"/>
    <property type="match status" value="1"/>
</dbReference>
<dbReference type="AlphaFoldDB" id="A0A5E4NAU6"/>
<dbReference type="GO" id="GO:0006511">
    <property type="term" value="P:ubiquitin-dependent protein catabolic process"/>
    <property type="evidence" value="ECO:0007669"/>
    <property type="project" value="TreeGrafter"/>
</dbReference>
<dbReference type="InterPro" id="IPR011990">
    <property type="entry name" value="TPR-like_helical_dom_sf"/>
</dbReference>
<organism evidence="9 10">
    <name type="scientific">Cinara cedri</name>
    <dbReference type="NCBI Taxonomy" id="506608"/>
    <lineage>
        <taxon>Eukaryota</taxon>
        <taxon>Metazoa</taxon>
        <taxon>Ecdysozoa</taxon>
        <taxon>Arthropoda</taxon>
        <taxon>Hexapoda</taxon>
        <taxon>Insecta</taxon>
        <taxon>Pterygota</taxon>
        <taxon>Neoptera</taxon>
        <taxon>Paraneoptera</taxon>
        <taxon>Hemiptera</taxon>
        <taxon>Sternorrhyncha</taxon>
        <taxon>Aphidomorpha</taxon>
        <taxon>Aphidoidea</taxon>
        <taxon>Aphididae</taxon>
        <taxon>Lachninae</taxon>
        <taxon>Cinara</taxon>
    </lineage>
</organism>
<keyword evidence="6" id="KW-0736">Signalosome</keyword>
<dbReference type="Proteomes" id="UP000325440">
    <property type="component" value="Unassembled WGS sequence"/>
</dbReference>
<dbReference type="Pfam" id="PF22788">
    <property type="entry name" value="COP9_hel_rpt"/>
    <property type="match status" value="1"/>
</dbReference>
<evidence type="ECO:0000259" key="8">
    <source>
        <dbReference type="PROSITE" id="PS50250"/>
    </source>
</evidence>
<evidence type="ECO:0000256" key="3">
    <source>
        <dbReference type="ARBA" id="ARBA00007084"/>
    </source>
</evidence>
<dbReference type="GO" id="GO:0008180">
    <property type="term" value="C:COP9 signalosome"/>
    <property type="evidence" value="ECO:0007669"/>
    <property type="project" value="UniProtKB-KW"/>
</dbReference>
<dbReference type="GO" id="GO:0003677">
    <property type="term" value="F:DNA binding"/>
    <property type="evidence" value="ECO:0007669"/>
    <property type="project" value="UniProtKB-KW"/>
</dbReference>
<dbReference type="SUPFAM" id="SSF48452">
    <property type="entry name" value="TPR-like"/>
    <property type="match status" value="1"/>
</dbReference>
<name>A0A5E4NAU6_9HEMI</name>
<evidence type="ECO:0000256" key="1">
    <source>
        <dbReference type="ARBA" id="ARBA00004123"/>
    </source>
</evidence>
<dbReference type="Gene3D" id="1.25.40.570">
    <property type="match status" value="1"/>
</dbReference>
<evidence type="ECO:0000256" key="5">
    <source>
        <dbReference type="ARBA" id="ARBA00022490"/>
    </source>
</evidence>
<dbReference type="PROSITE" id="PS50250">
    <property type="entry name" value="PCI"/>
    <property type="match status" value="1"/>
</dbReference>
<keyword evidence="9" id="KW-0238">DNA-binding</keyword>
<dbReference type="GO" id="GO:0005737">
    <property type="term" value="C:cytoplasm"/>
    <property type="evidence" value="ECO:0007669"/>
    <property type="project" value="UniProtKB-SubCell"/>
</dbReference>
<dbReference type="InterPro" id="IPR000717">
    <property type="entry name" value="PCI_dom"/>
</dbReference>
<sequence>MENAIAVPLLDQFVLSVRNHSTSKQIDNRDLVDYLAKQTETLQSYVSNLDSVLEALDVHQNALAVLTVLGIKTSAQQLGDISAVQYHTVTATQIHDFVISVSDRQLRDMADLLYNVMKSMLKSLGSVGKPMFAIPILKNAIFKLQDKPYQLTQLHCLFCQACLMSNNLKPAINLLDQNIYVLGSNDDPGIIFDSKFFLHYYYLGGVIYTAMKNYSKAISFFEIALSTLLPVMSQVMIESYKKFVLVSIIHLGIVPALPKLSPPLVERVLKPVCQAYLDIIPAYQNGDPADLQSIITKHNDVYQRDKNTGLVKQVLKALYRKNILKLTNTFLNLSISDLTQKVNIPSITETEEHLMALIEAGEIHAKINPKDGTIIFNDPSKKFEDSNVLKQILDKVTNKISFSNTLRLLDEAISINPLFIKKISCEDEGLSLGQGSSKTYQV</sequence>
<evidence type="ECO:0000313" key="9">
    <source>
        <dbReference type="EMBL" id="VVC39578.1"/>
    </source>
</evidence>
<keyword evidence="9" id="KW-0647">Proteasome</keyword>
<keyword evidence="10" id="KW-1185">Reference proteome</keyword>
<proteinExistence type="inferred from homology"/>
<evidence type="ECO:0000313" key="10">
    <source>
        <dbReference type="Proteomes" id="UP000325440"/>
    </source>
</evidence>
<dbReference type="InterPro" id="IPR055089">
    <property type="entry name" value="COP9_N"/>
</dbReference>
<reference evidence="9 10" key="1">
    <citation type="submission" date="2019-08" db="EMBL/GenBank/DDBJ databases">
        <authorList>
            <person name="Alioto T."/>
            <person name="Alioto T."/>
            <person name="Gomez Garrido J."/>
        </authorList>
    </citation>
    <scope>NUCLEOTIDE SEQUENCE [LARGE SCALE GENOMIC DNA]</scope>
</reference>
<evidence type="ECO:0000256" key="4">
    <source>
        <dbReference type="ARBA" id="ARBA00014878"/>
    </source>
</evidence>
<evidence type="ECO:0000256" key="6">
    <source>
        <dbReference type="ARBA" id="ARBA00022790"/>
    </source>
</evidence>
<dbReference type="InterPro" id="IPR050756">
    <property type="entry name" value="CSN3"/>
</dbReference>
<dbReference type="SMART" id="SM00088">
    <property type="entry name" value="PINT"/>
    <property type="match status" value="1"/>
</dbReference>
<dbReference type="OrthoDB" id="29061at2759"/>
<gene>
    <name evidence="9" type="ORF">CINCED_3A012999</name>
</gene>
<dbReference type="EMBL" id="CABPRJ010001896">
    <property type="protein sequence ID" value="VVC39578.1"/>
    <property type="molecule type" value="Genomic_DNA"/>
</dbReference>
<protein>
    <recommendedName>
        <fullName evidence="4">COP9 signalosome complex subunit 3</fullName>
    </recommendedName>
</protein>
<evidence type="ECO:0000256" key="7">
    <source>
        <dbReference type="ARBA" id="ARBA00023242"/>
    </source>
</evidence>
<feature type="domain" description="PCI" evidence="8">
    <location>
        <begin position="206"/>
        <end position="381"/>
    </location>
</feature>
<keyword evidence="5" id="KW-0963">Cytoplasm</keyword>
<dbReference type="PANTHER" id="PTHR10758:SF1">
    <property type="entry name" value="COP9 SIGNALOSOME COMPLEX SUBUNIT 3"/>
    <property type="match status" value="1"/>
</dbReference>
<dbReference type="GO" id="GO:0000502">
    <property type="term" value="C:proteasome complex"/>
    <property type="evidence" value="ECO:0007669"/>
    <property type="project" value="UniProtKB-KW"/>
</dbReference>